<name>A0A2T2WVG9_9FIRM</name>
<organism evidence="1 2">
    <name type="scientific">Sulfobacillus benefaciens</name>
    <dbReference type="NCBI Taxonomy" id="453960"/>
    <lineage>
        <taxon>Bacteria</taxon>
        <taxon>Bacillati</taxon>
        <taxon>Bacillota</taxon>
        <taxon>Clostridia</taxon>
        <taxon>Eubacteriales</taxon>
        <taxon>Clostridiales Family XVII. Incertae Sedis</taxon>
        <taxon>Sulfobacillus</taxon>
    </lineage>
</organism>
<dbReference type="Proteomes" id="UP000242699">
    <property type="component" value="Unassembled WGS sequence"/>
</dbReference>
<accession>A0A2T2WVG9</accession>
<sequence>MRMRGKRQPSLYPPTLAKSAEEWHRQEQEFLERLYDALIHQSTRGIIRAIPDQPCGPAWQWTIQGTRSHWWLYIQDDRDPELRNRPYYLDPVGDPEFFGLAWHADSQLNLTSPDKLPYFISAIATHMDEKLFGQGEALLAYQAGATPDNPPWIHITEPG</sequence>
<evidence type="ECO:0000313" key="2">
    <source>
        <dbReference type="Proteomes" id="UP000242699"/>
    </source>
</evidence>
<evidence type="ECO:0000313" key="1">
    <source>
        <dbReference type="EMBL" id="PSR26225.1"/>
    </source>
</evidence>
<gene>
    <name evidence="1" type="ORF">C7B43_14395</name>
</gene>
<proteinExistence type="predicted"/>
<reference evidence="1 2" key="1">
    <citation type="journal article" date="2014" name="BMC Genomics">
        <title>Comparison of environmental and isolate Sulfobacillus genomes reveals diverse carbon, sulfur, nitrogen, and hydrogen metabolisms.</title>
        <authorList>
            <person name="Justice N.B."/>
            <person name="Norman A."/>
            <person name="Brown C.T."/>
            <person name="Singh A."/>
            <person name="Thomas B.C."/>
            <person name="Banfield J.F."/>
        </authorList>
    </citation>
    <scope>NUCLEOTIDE SEQUENCE [LARGE SCALE GENOMIC DNA]</scope>
    <source>
        <strain evidence="1">AMDSBA1</strain>
    </source>
</reference>
<dbReference type="AlphaFoldDB" id="A0A2T2WVG9"/>
<comment type="caution">
    <text evidence="1">The sequence shown here is derived from an EMBL/GenBank/DDBJ whole genome shotgun (WGS) entry which is preliminary data.</text>
</comment>
<protein>
    <submittedName>
        <fullName evidence="1">Uncharacterized protein</fullName>
    </submittedName>
</protein>
<dbReference type="EMBL" id="PXYT01000039">
    <property type="protein sequence ID" value="PSR26225.1"/>
    <property type="molecule type" value="Genomic_DNA"/>
</dbReference>